<dbReference type="Pfam" id="PF00225">
    <property type="entry name" value="Kinesin"/>
    <property type="match status" value="1"/>
</dbReference>
<dbReference type="EMBL" id="DF237505">
    <property type="protein sequence ID" value="GAQ89733.1"/>
    <property type="molecule type" value="Genomic_DNA"/>
</dbReference>
<evidence type="ECO:0000313" key="6">
    <source>
        <dbReference type="Proteomes" id="UP000054558"/>
    </source>
</evidence>
<dbReference type="PANTHER" id="PTHR43941:SF1">
    <property type="entry name" value="STRUCTURAL MAINTENANCE OF CHROMOSOMES PROTEIN 2"/>
    <property type="match status" value="1"/>
</dbReference>
<dbReference type="GO" id="GO:0008017">
    <property type="term" value="F:microtubule binding"/>
    <property type="evidence" value="ECO:0007669"/>
    <property type="project" value="InterPro"/>
</dbReference>
<proteinExistence type="predicted"/>
<feature type="compositionally biased region" description="Basic and acidic residues" evidence="3">
    <location>
        <begin position="427"/>
        <end position="444"/>
    </location>
</feature>
<dbReference type="OrthoDB" id="10692144at2759"/>
<feature type="compositionally biased region" description="Acidic residues" evidence="3">
    <location>
        <begin position="413"/>
        <end position="426"/>
    </location>
</feature>
<protein>
    <recommendedName>
        <fullName evidence="4">Kinesin motor domain-containing protein</fullName>
    </recommendedName>
</protein>
<dbReference type="GO" id="GO:0005524">
    <property type="term" value="F:ATP binding"/>
    <property type="evidence" value="ECO:0007669"/>
    <property type="project" value="InterPro"/>
</dbReference>
<dbReference type="InterPro" id="IPR036961">
    <property type="entry name" value="Kinesin_motor_dom_sf"/>
</dbReference>
<feature type="compositionally biased region" description="Basic and acidic residues" evidence="3">
    <location>
        <begin position="400"/>
        <end position="412"/>
    </location>
</feature>
<evidence type="ECO:0000256" key="2">
    <source>
        <dbReference type="SAM" id="Coils"/>
    </source>
</evidence>
<dbReference type="InterPro" id="IPR027417">
    <property type="entry name" value="P-loop_NTPase"/>
</dbReference>
<evidence type="ECO:0000313" key="5">
    <source>
        <dbReference type="EMBL" id="GAQ89733.1"/>
    </source>
</evidence>
<dbReference type="Gene3D" id="3.40.850.10">
    <property type="entry name" value="Kinesin motor domain"/>
    <property type="match status" value="1"/>
</dbReference>
<feature type="compositionally biased region" description="Basic and acidic residues" evidence="3">
    <location>
        <begin position="357"/>
        <end position="370"/>
    </location>
</feature>
<dbReference type="InterPro" id="IPR001752">
    <property type="entry name" value="Kinesin_motor_dom"/>
</dbReference>
<dbReference type="PRINTS" id="PR00380">
    <property type="entry name" value="KINESINHEAVY"/>
</dbReference>
<dbReference type="Proteomes" id="UP000054558">
    <property type="component" value="Unassembled WGS sequence"/>
</dbReference>
<dbReference type="PANTHER" id="PTHR43941">
    <property type="entry name" value="STRUCTURAL MAINTENANCE OF CHROMOSOMES PROTEIN 2"/>
    <property type="match status" value="1"/>
</dbReference>
<keyword evidence="6" id="KW-1185">Reference proteome</keyword>
<keyword evidence="2" id="KW-0175">Coiled coil</keyword>
<dbReference type="STRING" id="105231.A0A1Y1IGH9"/>
<keyword evidence="1" id="KW-0505">Motor protein</keyword>
<feature type="region of interest" description="Disordered" evidence="3">
    <location>
        <begin position="357"/>
        <end position="379"/>
    </location>
</feature>
<dbReference type="GO" id="GO:0007018">
    <property type="term" value="P:microtubule-based movement"/>
    <property type="evidence" value="ECO:0007669"/>
    <property type="project" value="InterPro"/>
</dbReference>
<name>A0A1Y1IGH9_KLENI</name>
<feature type="coiled-coil region" evidence="2">
    <location>
        <begin position="704"/>
        <end position="762"/>
    </location>
</feature>
<reference evidence="5 6" key="1">
    <citation type="journal article" date="2014" name="Nat. Commun.">
        <title>Klebsormidium flaccidum genome reveals primary factors for plant terrestrial adaptation.</title>
        <authorList>
            <person name="Hori K."/>
            <person name="Maruyama F."/>
            <person name="Fujisawa T."/>
            <person name="Togashi T."/>
            <person name="Yamamoto N."/>
            <person name="Seo M."/>
            <person name="Sato S."/>
            <person name="Yamada T."/>
            <person name="Mori H."/>
            <person name="Tajima N."/>
            <person name="Moriyama T."/>
            <person name="Ikeuchi M."/>
            <person name="Watanabe M."/>
            <person name="Wada H."/>
            <person name="Kobayashi K."/>
            <person name="Saito M."/>
            <person name="Masuda T."/>
            <person name="Sasaki-Sekimoto Y."/>
            <person name="Mashiguchi K."/>
            <person name="Awai K."/>
            <person name="Shimojima M."/>
            <person name="Masuda S."/>
            <person name="Iwai M."/>
            <person name="Nobusawa T."/>
            <person name="Narise T."/>
            <person name="Kondo S."/>
            <person name="Saito H."/>
            <person name="Sato R."/>
            <person name="Murakawa M."/>
            <person name="Ihara Y."/>
            <person name="Oshima-Yamada Y."/>
            <person name="Ohtaka K."/>
            <person name="Satoh M."/>
            <person name="Sonobe K."/>
            <person name="Ishii M."/>
            <person name="Ohtani R."/>
            <person name="Kanamori-Sato M."/>
            <person name="Honoki R."/>
            <person name="Miyazaki D."/>
            <person name="Mochizuki H."/>
            <person name="Umetsu J."/>
            <person name="Higashi K."/>
            <person name="Shibata D."/>
            <person name="Kamiya Y."/>
            <person name="Sato N."/>
            <person name="Nakamura Y."/>
            <person name="Tabata S."/>
            <person name="Ida S."/>
            <person name="Kurokawa K."/>
            <person name="Ohta H."/>
        </authorList>
    </citation>
    <scope>NUCLEOTIDE SEQUENCE [LARGE SCALE GENOMIC DNA]</scope>
    <source>
        <strain evidence="5 6">NIES-2285</strain>
    </source>
</reference>
<sequence>MAIGARRKKTLRELFRKETKGGASVEMLTHLTAEESEFVDQLRADRLLEEADRMGESSGNVFVVKDRTLEREVVQLQAKVEHLESGTEVRRLREALDASEREKRDLLRRADPDLKERLVQSLARRHGGESEGLKRSHEKRLRADLNAIRSEYSRLERESADQRAVLERTIGEKERIERELENGERERTLGETERDVLREQLRAKSAEVDEKKAQYEKTHALLEEALDAGREKEDELARLRTDLRAALDRNTERQQELRDVRDEWDLSKTRVEELERLLTETKDAAAKREEDRLQLEAVLEGLKRELEVARGRGESAEGLEREVARLQQELHELQNAQEEARRTEERLRSIISTHVERRHEMEEELQRSRDAVASARKRRQRLRDELDRTQARVEELETLADESRATVSRHEEEQLDLEDRLEETERELEAARREGPVEGAETERLEREVDQLQQELQSIQDALRVAEMKETKLASTILEYSRHKKKLEGEFERLQTELTSAQIRESELGSAVAARNSTIGELGQERNDLDRRLREKEADLTAARARENEARRNLGNRDNNLANMPGLTSERSALAGRLRAKEEELANAARVGANLEPLRQEKEELQRQLAVVHVGLLAAQSRGVELQSRVAAQERTIASHSSRVSQLEAAERRSMEEMLAKEKNLTTARSNRARLEGELGMARSSSGKYQEELQSAQTELAERVKRVEDLAAIEERLRRNLEQKGVELSTRGSDADRLTSEKAELERQVLNIQGALRSAKEAEDGLRKQLNERNATMKSLGETAARQRTEYEARLASTQNALNTVTRAVHDLWKNGTRPEVEYQGRGANVTARELADLSRSVRDFSMEFRALHTRDAHTYWMRLEAFRKLLGFEDVRAGIEVCSGDELRLRVSSLLSRIGALQAKCDAVMHGLKNDDHTVGTWQQLQDVASQLDAEEINELEEEASDAVRGVMRCRSEYERKLAENVGREAAFLREFKDRTQPVIDDLRKRLEEALQRRQLNGDRQPEAPEPEFPRLKLQSALASMNALLNLLAMPNARNKRLLRLGRLLGKTDSTAQDYAEAWIRETLERNKREIENILSEGSSVGILALNLYEDLGRSCLKFRVELQGAVFVYAVVNRLSVPPTRFADLKECQWWIRPGEVRESGSTKPGEIRSDERHITLGGYKRLNTKVGEQTFGEFFSVVDSQLTNPRRSLPGDAGISTQDVFEGGAGETFESMALSTLEGRSVIAFAYGYSGSGKTTCIFGRPGDEGLLKRCMSSIKAKDPNNAVHLELAFELYGKIDLTQFYDRDKTPNPQQARSKILSRPCTESSVLTHSVPPGEFAVDRLDGFVETITKDRLARGRIKCTPNNPQSSRSHLFLVFRVRNGSTGRNGYLTFCDMAGIENPMEIAETVLVRPDTSEQYRKDKIFSYLRGTPKQQPLDDLRNEGFFINETLNHLKYFFRSKKAEESGGKYVHDRSNVYPMSCSSLRESSRAYLYDPNWTILTGDMLEETMVTTAVARTNQTEKVAALRALGSETRFGRDTIGMLSILNALNGLDGSEQPKSRFVMLALMNPLSKNGANRTFTGRMPGATTSYFSVDASGTGIGLGADTGIGNDGLNNLYAGYRAGQKTFGSGNTVLGSTANANASGPVNNSVVIGLGAADTLSGEEDVYIGLFAGQHATGVSKSVGIGARSLQFNSTGWYNSVLGTDAFANTGNSSKSVALGAFAGTNLKGTKQSILIGYQSAYGRTSASVAGDGIIAIGAQSLFNVSNIQSGIAIGSFSAYNVSTSSNLLAIGAQSAYPVTTQNDILSIGHLSGTKSTLGNDVTLLGHGSGRGLIGASCTALGNRSLANASGSNVVGVGLDALGSLDTYATARVNDGCTAVGHAAGFEASGSNCTYLGKACGTGSTGDCSIYIGAGVGQQKTLAYDFALGASSDLPPLMTGNLNTSNFPFVSVRGAMQIGQGAVAGSDAQQDGLVINRGLTSWQVYVDDESGLCVRKDGSPIAYFDTTQDLAPGMDFTATHRTAISGDLSRLIHENGMHTPQGIPLIGCVVVSTGAISSVPRRDGKVLRGSGGIGVSCALPIVTLSERACDKTVFGVFASLEDDHETHRLYRTGALDVRVPKEDGDERIVVNSGGEGAIWVTDVGGPITNGDLLCTSPIPGLAMLQADDIKRSYTVAKATMDATEGQRRITFEGREFTASLIACVYSC</sequence>
<evidence type="ECO:0000259" key="4">
    <source>
        <dbReference type="Pfam" id="PF00225"/>
    </source>
</evidence>
<dbReference type="SUPFAM" id="SSF52540">
    <property type="entry name" value="P-loop containing nucleoside triphosphate hydrolases"/>
    <property type="match status" value="1"/>
</dbReference>
<organism evidence="5 6">
    <name type="scientific">Klebsormidium nitens</name>
    <name type="common">Green alga</name>
    <name type="synonym">Ulothrix nitens</name>
    <dbReference type="NCBI Taxonomy" id="105231"/>
    <lineage>
        <taxon>Eukaryota</taxon>
        <taxon>Viridiplantae</taxon>
        <taxon>Streptophyta</taxon>
        <taxon>Klebsormidiophyceae</taxon>
        <taxon>Klebsormidiales</taxon>
        <taxon>Klebsormidiaceae</taxon>
        <taxon>Klebsormidium</taxon>
    </lineage>
</organism>
<dbReference type="GO" id="GO:0003777">
    <property type="term" value="F:microtubule motor activity"/>
    <property type="evidence" value="ECO:0007669"/>
    <property type="project" value="InterPro"/>
</dbReference>
<feature type="region of interest" description="Disordered" evidence="3">
    <location>
        <begin position="400"/>
        <end position="444"/>
    </location>
</feature>
<evidence type="ECO:0000256" key="3">
    <source>
        <dbReference type="SAM" id="MobiDB-lite"/>
    </source>
</evidence>
<evidence type="ECO:0000256" key="1">
    <source>
        <dbReference type="ARBA" id="ARBA00023175"/>
    </source>
</evidence>
<feature type="domain" description="Kinesin motor" evidence="4">
    <location>
        <begin position="1214"/>
        <end position="1387"/>
    </location>
</feature>
<gene>
    <name evidence="5" type="ORF">KFL_005560120</name>
</gene>
<accession>A0A1Y1IGH9</accession>